<sequence>MDITTTPEERYDMQPVVANGLKQQGMIDDEEWLELTVGDVLDYADELG</sequence>
<dbReference type="RefSeq" id="WP_162276143.1">
    <property type="nucleotide sequence ID" value="NZ_JYLM01000001.1"/>
</dbReference>
<reference evidence="1 2" key="1">
    <citation type="submission" date="2016-10" db="EMBL/GenBank/DDBJ databases">
        <authorList>
            <person name="Varghese N."/>
            <person name="Submissions S."/>
        </authorList>
    </citation>
    <scope>NUCLEOTIDE SEQUENCE [LARGE SCALE GENOMIC DNA]</scope>
    <source>
        <strain evidence="1 2">BS2775</strain>
    </source>
</reference>
<accession>A0A8B3XWG5</accession>
<dbReference type="EMBL" id="LT629782">
    <property type="protein sequence ID" value="SDT98498.1"/>
    <property type="molecule type" value="Genomic_DNA"/>
</dbReference>
<evidence type="ECO:0000313" key="1">
    <source>
        <dbReference type="EMBL" id="SDT98498.1"/>
    </source>
</evidence>
<gene>
    <name evidence="1" type="ORF">SAMN04490197_1697</name>
</gene>
<protein>
    <submittedName>
        <fullName evidence="1">Uncharacterized protein</fullName>
    </submittedName>
</protein>
<dbReference type="Proteomes" id="UP000183653">
    <property type="component" value="Chromosome I"/>
</dbReference>
<evidence type="ECO:0000313" key="2">
    <source>
        <dbReference type="Proteomes" id="UP000183653"/>
    </source>
</evidence>
<proteinExistence type="predicted"/>
<dbReference type="AlphaFoldDB" id="A0A8B3XWG5"/>
<name>A0A8B3XWG5_9PSED</name>
<organism evidence="1 2">
    <name type="scientific">Pseudomonas orientalis</name>
    <dbReference type="NCBI Taxonomy" id="76758"/>
    <lineage>
        <taxon>Bacteria</taxon>
        <taxon>Pseudomonadati</taxon>
        <taxon>Pseudomonadota</taxon>
        <taxon>Gammaproteobacteria</taxon>
        <taxon>Pseudomonadales</taxon>
        <taxon>Pseudomonadaceae</taxon>
        <taxon>Pseudomonas</taxon>
    </lineage>
</organism>
<keyword evidence="2" id="KW-1185">Reference proteome</keyword>